<organism evidence="1">
    <name type="scientific">Culex pipiens</name>
    <name type="common">House mosquito</name>
    <dbReference type="NCBI Taxonomy" id="7175"/>
    <lineage>
        <taxon>Eukaryota</taxon>
        <taxon>Metazoa</taxon>
        <taxon>Ecdysozoa</taxon>
        <taxon>Arthropoda</taxon>
        <taxon>Hexapoda</taxon>
        <taxon>Insecta</taxon>
        <taxon>Pterygota</taxon>
        <taxon>Neoptera</taxon>
        <taxon>Endopterygota</taxon>
        <taxon>Diptera</taxon>
        <taxon>Nematocera</taxon>
        <taxon>Culicoidea</taxon>
        <taxon>Culicidae</taxon>
        <taxon>Culicinae</taxon>
        <taxon>Culicini</taxon>
        <taxon>Culex</taxon>
        <taxon>Culex</taxon>
    </lineage>
</organism>
<proteinExistence type="predicted"/>
<protein>
    <submittedName>
        <fullName evidence="1">(northern house mosquito) hypothetical protein</fullName>
    </submittedName>
</protein>
<reference evidence="1" key="1">
    <citation type="submission" date="2021-05" db="EMBL/GenBank/DDBJ databases">
        <authorList>
            <person name="Alioto T."/>
            <person name="Alioto T."/>
            <person name="Gomez Garrido J."/>
        </authorList>
    </citation>
    <scope>NUCLEOTIDE SEQUENCE</scope>
</reference>
<evidence type="ECO:0000313" key="1">
    <source>
        <dbReference type="EMBL" id="CAG6523580.1"/>
    </source>
</evidence>
<name>A0A8D8E2T0_CULPI</name>
<accession>A0A8D8E2T0</accession>
<sequence length="114" mass="12848">MRNSTAVVVEEVIQHSSTITTRRHWWIRTATRAPPRIPSQQTHSTTTRISITDCLTYRTRLRTTRPPIISNIGTITTIVVVIYNSEAVAVDHHRPAQVAPIRSTGIPAQSTRRI</sequence>
<dbReference type="EMBL" id="HBUE01074464">
    <property type="protein sequence ID" value="CAG6474329.1"/>
    <property type="molecule type" value="Transcribed_RNA"/>
</dbReference>
<dbReference type="AlphaFoldDB" id="A0A8D8E2T0"/>
<dbReference type="EMBL" id="HBUE01074463">
    <property type="protein sequence ID" value="CAG6474328.1"/>
    <property type="molecule type" value="Transcribed_RNA"/>
</dbReference>
<dbReference type="EMBL" id="HBUE01187866">
    <property type="protein sequence ID" value="CAG6523580.1"/>
    <property type="molecule type" value="Transcribed_RNA"/>
</dbReference>
<dbReference type="EMBL" id="HBUE01293652">
    <property type="protein sequence ID" value="CAG6575253.1"/>
    <property type="molecule type" value="Transcribed_RNA"/>
</dbReference>